<organism evidence="5 6">
    <name type="scientific">Pseudonocardia ailaonensis</name>
    <dbReference type="NCBI Taxonomy" id="367279"/>
    <lineage>
        <taxon>Bacteria</taxon>
        <taxon>Bacillati</taxon>
        <taxon>Actinomycetota</taxon>
        <taxon>Actinomycetes</taxon>
        <taxon>Pseudonocardiales</taxon>
        <taxon>Pseudonocardiaceae</taxon>
        <taxon>Pseudonocardia</taxon>
    </lineage>
</organism>
<gene>
    <name evidence="5" type="ORF">GCM10009836_10150</name>
</gene>
<comment type="cofactor">
    <cofactor evidence="1">
        <name>FAD</name>
        <dbReference type="ChEBI" id="CHEBI:57692"/>
    </cofactor>
</comment>
<reference evidence="5 6" key="1">
    <citation type="journal article" date="2019" name="Int. J. Syst. Evol. Microbiol.">
        <title>The Global Catalogue of Microorganisms (GCM) 10K type strain sequencing project: providing services to taxonomists for standard genome sequencing and annotation.</title>
        <authorList>
            <consortium name="The Broad Institute Genomics Platform"/>
            <consortium name="The Broad Institute Genome Sequencing Center for Infectious Disease"/>
            <person name="Wu L."/>
            <person name="Ma J."/>
        </authorList>
    </citation>
    <scope>NUCLEOTIDE SEQUENCE [LARGE SCALE GENOMIC DNA]</scope>
    <source>
        <strain evidence="5 6">JCM 16009</strain>
    </source>
</reference>
<keyword evidence="6" id="KW-1185">Reference proteome</keyword>
<keyword evidence="5" id="KW-0560">Oxidoreductase</keyword>
<feature type="domain" description="FAD-binding" evidence="4">
    <location>
        <begin position="10"/>
        <end position="357"/>
    </location>
</feature>
<evidence type="ECO:0000256" key="1">
    <source>
        <dbReference type="ARBA" id="ARBA00001974"/>
    </source>
</evidence>
<dbReference type="EMBL" id="BAAAQK010000003">
    <property type="protein sequence ID" value="GAA1833987.1"/>
    <property type="molecule type" value="Genomic_DNA"/>
</dbReference>
<dbReference type="Pfam" id="PF01494">
    <property type="entry name" value="FAD_binding_3"/>
    <property type="match status" value="1"/>
</dbReference>
<evidence type="ECO:0000313" key="5">
    <source>
        <dbReference type="EMBL" id="GAA1833987.1"/>
    </source>
</evidence>
<evidence type="ECO:0000256" key="2">
    <source>
        <dbReference type="ARBA" id="ARBA00022630"/>
    </source>
</evidence>
<dbReference type="Proteomes" id="UP001500449">
    <property type="component" value="Unassembled WGS sequence"/>
</dbReference>
<evidence type="ECO:0000256" key="3">
    <source>
        <dbReference type="ARBA" id="ARBA00022827"/>
    </source>
</evidence>
<comment type="caution">
    <text evidence="5">The sequence shown here is derived from an EMBL/GenBank/DDBJ whole genome shotgun (WGS) entry which is preliminary data.</text>
</comment>
<dbReference type="PANTHER" id="PTHR43004:SF19">
    <property type="entry name" value="BINDING MONOOXYGENASE, PUTATIVE (JCVI)-RELATED"/>
    <property type="match status" value="1"/>
</dbReference>
<sequence>MSNSVAVSSTPVLVVGAGPVGLTAALELRRRGIACRIVDGLSEPPQYAKAVGVQPRTLELWEAAGVLPAALDAALALRGQLVYKDGALVADVRMQLPPDMPFGFTALPQYETERILADTLAGYGTVVERGVRLTSFTQDDTGVAALLDSGEEIRAGYLVGADGAHSTVRKGLGLTFEGAAFSEEYMLGDVEVDWSLPAGHAVRLAKGDDLLVAIPLPGDHRYRLTMLAPPELGTPPPADGEIAHGFEGGRRPTLADLQTVLDRLAPEAATARTLRWSSVFRISHRIVDAYSRGRVFVAGDAAHIHPPTGGQGMNTGIQDAVNLAWKLALAVRGEAAPGLLASYDAERRPVGEEVVGRTTAAARGDGVVIDPDDPWVAVRREAQLLVGYRGSPIVGPPAPDLPAGAPQPGDRAPDARGLRREIAQYPLRLLPLLGSPRHTVVLYADSADAAAWIRATAAALPSGVDVLAVVAAELDPVTGVPTVVDAEGEFRAAYAATDGSSFLIRPDLYLAARTPSPDPAALRQALALSVMEP</sequence>
<keyword evidence="5" id="KW-0503">Monooxygenase</keyword>
<dbReference type="InterPro" id="IPR002938">
    <property type="entry name" value="FAD-bd"/>
</dbReference>
<dbReference type="Gene3D" id="3.30.70.2450">
    <property type="match status" value="1"/>
</dbReference>
<dbReference type="GO" id="GO:0004497">
    <property type="term" value="F:monooxygenase activity"/>
    <property type="evidence" value="ECO:0007669"/>
    <property type="project" value="UniProtKB-KW"/>
</dbReference>
<dbReference type="Gene3D" id="3.50.50.60">
    <property type="entry name" value="FAD/NAD(P)-binding domain"/>
    <property type="match status" value="1"/>
</dbReference>
<dbReference type="SUPFAM" id="SSF51905">
    <property type="entry name" value="FAD/NAD(P)-binding domain"/>
    <property type="match status" value="1"/>
</dbReference>
<dbReference type="PRINTS" id="PR00420">
    <property type="entry name" value="RNGMNOXGNASE"/>
</dbReference>
<name>A0ABN2MQA5_9PSEU</name>
<accession>A0ABN2MQA5</accession>
<evidence type="ECO:0000313" key="6">
    <source>
        <dbReference type="Proteomes" id="UP001500449"/>
    </source>
</evidence>
<keyword evidence="2" id="KW-0285">Flavoprotein</keyword>
<dbReference type="InterPro" id="IPR050641">
    <property type="entry name" value="RIFMO-like"/>
</dbReference>
<keyword evidence="3" id="KW-0274">FAD</keyword>
<dbReference type="Gene3D" id="3.40.30.120">
    <property type="match status" value="1"/>
</dbReference>
<dbReference type="RefSeq" id="WP_344412822.1">
    <property type="nucleotide sequence ID" value="NZ_BAAAQK010000003.1"/>
</dbReference>
<dbReference type="PANTHER" id="PTHR43004">
    <property type="entry name" value="TRK SYSTEM POTASSIUM UPTAKE PROTEIN"/>
    <property type="match status" value="1"/>
</dbReference>
<proteinExistence type="predicted"/>
<evidence type="ECO:0000259" key="4">
    <source>
        <dbReference type="Pfam" id="PF01494"/>
    </source>
</evidence>
<dbReference type="InterPro" id="IPR036188">
    <property type="entry name" value="FAD/NAD-bd_sf"/>
</dbReference>
<protein>
    <submittedName>
        <fullName evidence="5">FAD-dependent monooxygenase</fullName>
    </submittedName>
</protein>